<dbReference type="AlphaFoldDB" id="A0A1S8B5M5"/>
<name>A0A1S8B5M5_9PEZI</name>
<evidence type="ECO:0000313" key="3">
    <source>
        <dbReference type="Proteomes" id="UP000190776"/>
    </source>
</evidence>
<sequence length="274" mass="29743">MAFRSPDVTTLHLIVTPTDCSSLRHFHTASTLLQTTSTRSNVMEQQENSQPPDLATVLRNLAALSAPPPPQGPSAGGTTPDAGYNAATAPVPQRQHIADPRLAGRSQNPGLRQQSNVSTTPPSSTPTPIPQASAPAPIDPATIIEWAPGLRCISKISARNPNLKPVVQKMIAEQHEHELIWWGGRQALVAQRANVEQLKAYDRKVHKAQTEMFNAMSGQLKSLGVPFFGVKPELITKGDEGSGPASGPKTKVTEIELQKLQRKMIEYLEDMYKD</sequence>
<dbReference type="OrthoDB" id="5363415at2759"/>
<dbReference type="InterPro" id="IPR018858">
    <property type="entry name" value="DUF2458"/>
</dbReference>
<dbReference type="Pfam" id="PF10454">
    <property type="entry name" value="DUF2458"/>
    <property type="match status" value="1"/>
</dbReference>
<proteinExistence type="predicted"/>
<feature type="region of interest" description="Disordered" evidence="1">
    <location>
        <begin position="64"/>
        <end position="136"/>
    </location>
</feature>
<evidence type="ECO:0000256" key="1">
    <source>
        <dbReference type="SAM" id="MobiDB-lite"/>
    </source>
</evidence>
<dbReference type="Proteomes" id="UP000190776">
    <property type="component" value="Unassembled WGS sequence"/>
</dbReference>
<dbReference type="EMBL" id="MSZU01000114">
    <property type="protein sequence ID" value="OMP82696.1"/>
    <property type="molecule type" value="Genomic_DNA"/>
</dbReference>
<accession>A0A1S8B5M5</accession>
<evidence type="ECO:0000313" key="2">
    <source>
        <dbReference type="EMBL" id="OMP82696.1"/>
    </source>
</evidence>
<gene>
    <name evidence="2" type="ORF">BK809_0007007</name>
</gene>
<protein>
    <submittedName>
        <fullName evidence="2">Uncharacterized protein</fullName>
    </submittedName>
</protein>
<comment type="caution">
    <text evidence="2">The sequence shown here is derived from an EMBL/GenBank/DDBJ whole genome shotgun (WGS) entry which is preliminary data.</text>
</comment>
<reference evidence="2 3" key="1">
    <citation type="submission" date="2017-01" db="EMBL/GenBank/DDBJ databases">
        <title>Draft genome sequence of Diplodia seriata F98.1, a fungal species involved in grapevine trunk diseases.</title>
        <authorList>
            <person name="Robert-Siegwald G."/>
            <person name="Vallet J."/>
            <person name="Abou-Mansour E."/>
            <person name="Xu J."/>
            <person name="Rey P."/>
            <person name="Bertsch C."/>
            <person name="Rego C."/>
            <person name="Larignon P."/>
            <person name="Fontaine F."/>
            <person name="Lebrun M.-H."/>
        </authorList>
    </citation>
    <scope>NUCLEOTIDE SEQUENCE [LARGE SCALE GENOMIC DNA]</scope>
    <source>
        <strain evidence="2 3">F98.1</strain>
    </source>
</reference>
<organism evidence="2 3">
    <name type="scientific">Diplodia seriata</name>
    <dbReference type="NCBI Taxonomy" id="420778"/>
    <lineage>
        <taxon>Eukaryota</taxon>
        <taxon>Fungi</taxon>
        <taxon>Dikarya</taxon>
        <taxon>Ascomycota</taxon>
        <taxon>Pezizomycotina</taxon>
        <taxon>Dothideomycetes</taxon>
        <taxon>Dothideomycetes incertae sedis</taxon>
        <taxon>Botryosphaeriales</taxon>
        <taxon>Botryosphaeriaceae</taxon>
        <taxon>Diplodia</taxon>
    </lineage>
</organism>
<feature type="compositionally biased region" description="Polar residues" evidence="1">
    <location>
        <begin position="105"/>
        <end position="117"/>
    </location>
</feature>